<dbReference type="HOGENOM" id="CLU_2648585_0_0_7"/>
<dbReference type="AlphaFoldDB" id="L0RCT2"/>
<protein>
    <submittedName>
        <fullName evidence="1">Uncharacterized protein</fullName>
    </submittedName>
</protein>
<gene>
    <name evidence="1" type="ORF">DESAM_22326</name>
</gene>
<dbReference type="STRING" id="1121451.DESAM_22326"/>
<name>L0RCT2_9BACT</name>
<sequence>MKSSKKSGEDALFQLPFNGLGFSLETCADEAGELHIRYFTYPVQLAPVEELFAGTTFTGFSGYELLVTLGREIRGR</sequence>
<dbReference type="Proteomes" id="UP000010808">
    <property type="component" value="Chromosome"/>
</dbReference>
<dbReference type="EMBL" id="FO203522">
    <property type="protein sequence ID" value="CCO24593.1"/>
    <property type="molecule type" value="Genomic_DNA"/>
</dbReference>
<dbReference type="KEGG" id="dhy:DESAM_22326"/>
<accession>L0RCT2</accession>
<dbReference type="RefSeq" id="WP_015337193.1">
    <property type="nucleotide sequence ID" value="NC_020055.1"/>
</dbReference>
<keyword evidence="2" id="KW-1185">Reference proteome</keyword>
<evidence type="ECO:0000313" key="2">
    <source>
        <dbReference type="Proteomes" id="UP000010808"/>
    </source>
</evidence>
<dbReference type="eggNOG" id="ENOG5032GWU">
    <property type="taxonomic scope" value="Bacteria"/>
</dbReference>
<organism evidence="1 2">
    <name type="scientific">Maridesulfovibrio hydrothermalis AM13 = DSM 14728</name>
    <dbReference type="NCBI Taxonomy" id="1121451"/>
    <lineage>
        <taxon>Bacteria</taxon>
        <taxon>Pseudomonadati</taxon>
        <taxon>Thermodesulfobacteriota</taxon>
        <taxon>Desulfovibrionia</taxon>
        <taxon>Desulfovibrionales</taxon>
        <taxon>Desulfovibrionaceae</taxon>
        <taxon>Maridesulfovibrio</taxon>
    </lineage>
</organism>
<reference evidence="1 2" key="1">
    <citation type="submission" date="2012-10" db="EMBL/GenBank/DDBJ databases">
        <authorList>
            <person name="Genoscope - CEA"/>
        </authorList>
    </citation>
    <scope>NUCLEOTIDE SEQUENCE [LARGE SCALE GENOMIC DNA]</scope>
    <source>
        <strain evidence="2">AM13 / DSM 14728</strain>
    </source>
</reference>
<dbReference type="PATRIC" id="fig|1121451.3.peg.2546"/>
<evidence type="ECO:0000313" key="1">
    <source>
        <dbReference type="EMBL" id="CCO24593.1"/>
    </source>
</evidence>
<proteinExistence type="predicted"/>